<keyword evidence="3" id="KW-1185">Reference proteome</keyword>
<evidence type="ECO:0000313" key="2">
    <source>
        <dbReference type="EMBL" id="PWB85065.1"/>
    </source>
</evidence>
<feature type="region of interest" description="Disordered" evidence="1">
    <location>
        <begin position="23"/>
        <end position="46"/>
    </location>
</feature>
<dbReference type="RefSeq" id="WP_165807939.1">
    <property type="nucleotide sequence ID" value="NZ_CALUOI010000003.1"/>
</dbReference>
<dbReference type="EMBL" id="MZGU01000006">
    <property type="protein sequence ID" value="PWB85065.1"/>
    <property type="molecule type" value="Genomic_DNA"/>
</dbReference>
<reference evidence="2 3" key="1">
    <citation type="submission" date="2017-03" db="EMBL/GenBank/DDBJ databases">
        <title>Genome sequence of Methanobrevibacter wosei.</title>
        <authorList>
            <person name="Poehlein A."/>
            <person name="Seedorf H."/>
            <person name="Daniel R."/>
        </authorList>
    </citation>
    <scope>NUCLEOTIDE SEQUENCE [LARGE SCALE GENOMIC DNA]</scope>
    <source>
        <strain evidence="2 3">DSM 11979</strain>
    </source>
</reference>
<comment type="caution">
    <text evidence="2">The sequence shown here is derived from an EMBL/GenBank/DDBJ whole genome shotgun (WGS) entry which is preliminary data.</text>
</comment>
<gene>
    <name evidence="2" type="ORF">MBBWO_13790</name>
</gene>
<evidence type="ECO:0000256" key="1">
    <source>
        <dbReference type="SAM" id="MobiDB-lite"/>
    </source>
</evidence>
<organism evidence="2 3">
    <name type="scientific">Methanobrevibacter woesei</name>
    <dbReference type="NCBI Taxonomy" id="190976"/>
    <lineage>
        <taxon>Archaea</taxon>
        <taxon>Methanobacteriati</taxon>
        <taxon>Methanobacteriota</taxon>
        <taxon>Methanomada group</taxon>
        <taxon>Methanobacteria</taxon>
        <taxon>Methanobacteriales</taxon>
        <taxon>Methanobacteriaceae</taxon>
        <taxon>Methanobrevibacter</taxon>
    </lineage>
</organism>
<evidence type="ECO:0000313" key="3">
    <source>
        <dbReference type="Proteomes" id="UP000245577"/>
    </source>
</evidence>
<protein>
    <submittedName>
        <fullName evidence="2">Uncharacterized protein</fullName>
    </submittedName>
</protein>
<proteinExistence type="predicted"/>
<sequence length="46" mass="5495">MAKLINPTPVLKGEYAKEFIKDMDKKPSKKEKDMFNRMKNPRRPMI</sequence>
<accession>A0A2U1S646</accession>
<dbReference type="Proteomes" id="UP000245577">
    <property type="component" value="Unassembled WGS sequence"/>
</dbReference>
<dbReference type="AlphaFoldDB" id="A0A2U1S646"/>
<feature type="compositionally biased region" description="Basic and acidic residues" evidence="1">
    <location>
        <begin position="23"/>
        <end position="36"/>
    </location>
</feature>
<name>A0A2U1S646_9EURY</name>